<evidence type="ECO:0000313" key="1">
    <source>
        <dbReference type="EMBL" id="GBG07720.1"/>
    </source>
</evidence>
<proteinExistence type="predicted"/>
<reference evidence="1 2" key="1">
    <citation type="submission" date="2017-08" db="EMBL/GenBank/DDBJ databases">
        <title>Substantial Increase in Enzyme Production by Combined Drug-Resistance Mutations in Paenibacillus agaridevorans.</title>
        <authorList>
            <person name="Tanaka Y."/>
            <person name="Funane K."/>
            <person name="Hosaka T."/>
            <person name="Shiwa Y."/>
            <person name="Fujita N."/>
            <person name="Miyazaki T."/>
            <person name="Yoshikawa H."/>
            <person name="Murakami K."/>
            <person name="Kasahara K."/>
            <person name="Inaoka T."/>
            <person name="Hiraga Y."/>
            <person name="Ochi K."/>
        </authorList>
    </citation>
    <scope>NUCLEOTIDE SEQUENCE [LARGE SCALE GENOMIC DNA]</scope>
    <source>
        <strain evidence="1 2">T-3040</strain>
    </source>
</reference>
<name>A0A2R5EM28_9BACL</name>
<accession>A0A2R5EM28</accession>
<protein>
    <submittedName>
        <fullName evidence="1">Uncharacterized protein</fullName>
    </submittedName>
</protein>
<dbReference type="Proteomes" id="UP000245202">
    <property type="component" value="Unassembled WGS sequence"/>
</dbReference>
<sequence length="68" mass="7188">MTTNYVVTASAVRTPIGSFNGIIKDVLAEGLLLAEVADGCAIEGYHCGDRAATNDIRACHIFFTTIAQ</sequence>
<keyword evidence="2" id="KW-1185">Reference proteome</keyword>
<comment type="caution">
    <text evidence="1">The sequence shown here is derived from an EMBL/GenBank/DDBJ whole genome shotgun (WGS) entry which is preliminary data.</text>
</comment>
<dbReference type="EMBL" id="BDQX01000108">
    <property type="protein sequence ID" value="GBG07720.1"/>
    <property type="molecule type" value="Genomic_DNA"/>
</dbReference>
<organism evidence="1 2">
    <name type="scientific">Paenibacillus agaridevorans</name>
    <dbReference type="NCBI Taxonomy" id="171404"/>
    <lineage>
        <taxon>Bacteria</taxon>
        <taxon>Bacillati</taxon>
        <taxon>Bacillota</taxon>
        <taxon>Bacilli</taxon>
        <taxon>Bacillales</taxon>
        <taxon>Paenibacillaceae</taxon>
        <taxon>Paenibacillus</taxon>
    </lineage>
</organism>
<gene>
    <name evidence="1" type="ORF">PAT3040_02280</name>
</gene>
<dbReference type="AlphaFoldDB" id="A0A2R5EM28"/>
<evidence type="ECO:0000313" key="2">
    <source>
        <dbReference type="Proteomes" id="UP000245202"/>
    </source>
</evidence>